<organism evidence="14 15">
    <name type="scientific">Quercus lobata</name>
    <name type="common">Valley oak</name>
    <dbReference type="NCBI Taxonomy" id="97700"/>
    <lineage>
        <taxon>Eukaryota</taxon>
        <taxon>Viridiplantae</taxon>
        <taxon>Streptophyta</taxon>
        <taxon>Embryophyta</taxon>
        <taxon>Tracheophyta</taxon>
        <taxon>Spermatophyta</taxon>
        <taxon>Magnoliopsida</taxon>
        <taxon>eudicotyledons</taxon>
        <taxon>Gunneridae</taxon>
        <taxon>Pentapetalae</taxon>
        <taxon>rosids</taxon>
        <taxon>fabids</taxon>
        <taxon>Fagales</taxon>
        <taxon>Fagaceae</taxon>
        <taxon>Quercus</taxon>
    </lineage>
</organism>
<dbReference type="PANTHER" id="PTHR48061">
    <property type="entry name" value="LEUCINE-RICH REPEAT RECEPTOR PROTEIN KINASE EMS1-LIKE-RELATED"/>
    <property type="match status" value="1"/>
</dbReference>
<evidence type="ECO:0000313" key="14">
    <source>
        <dbReference type="EnsemblPlants" id="QL10p019340:mrna"/>
    </source>
</evidence>
<keyword evidence="6 12" id="KW-0732">Signal</keyword>
<keyword evidence="3" id="KW-1003">Cell membrane</keyword>
<dbReference type="PANTHER" id="PTHR48061:SF12">
    <property type="entry name" value="DISEASE RESISTANCE LIKE PROTEIN"/>
    <property type="match status" value="1"/>
</dbReference>
<protein>
    <recommendedName>
        <fullName evidence="13">Leucine-rich repeat-containing N-terminal plant-type domain-containing protein</fullName>
    </recommendedName>
</protein>
<dbReference type="Pfam" id="PF13855">
    <property type="entry name" value="LRR_8"/>
    <property type="match status" value="1"/>
</dbReference>
<feature type="chain" id="PRO_5029779757" description="Leucine-rich repeat-containing N-terminal plant-type domain-containing protein" evidence="12">
    <location>
        <begin position="26"/>
        <end position="777"/>
    </location>
</feature>
<dbReference type="AlphaFoldDB" id="A0A7N2MQI0"/>
<keyword evidence="11" id="KW-0325">Glycoprotein</keyword>
<dbReference type="EMBL" id="LRBV02000010">
    <property type="status" value="NOT_ANNOTATED_CDS"/>
    <property type="molecule type" value="Genomic_DNA"/>
</dbReference>
<dbReference type="GO" id="GO:0005886">
    <property type="term" value="C:plasma membrane"/>
    <property type="evidence" value="ECO:0007669"/>
    <property type="project" value="UniProtKB-SubCell"/>
</dbReference>
<keyword evidence="7" id="KW-0677">Repeat</keyword>
<dbReference type="PRINTS" id="PR00019">
    <property type="entry name" value="LEURICHRPT"/>
</dbReference>
<dbReference type="InterPro" id="IPR003591">
    <property type="entry name" value="Leu-rich_rpt_typical-subtyp"/>
</dbReference>
<dbReference type="InterPro" id="IPR001611">
    <property type="entry name" value="Leu-rich_rpt"/>
</dbReference>
<dbReference type="Pfam" id="PF08263">
    <property type="entry name" value="LRRNT_2"/>
    <property type="match status" value="1"/>
</dbReference>
<dbReference type="InParanoid" id="A0A7N2MQI0"/>
<keyword evidence="5" id="KW-0812">Transmembrane</keyword>
<evidence type="ECO:0000256" key="11">
    <source>
        <dbReference type="ARBA" id="ARBA00023180"/>
    </source>
</evidence>
<dbReference type="Proteomes" id="UP000594261">
    <property type="component" value="Chromosome 10"/>
</dbReference>
<keyword evidence="10" id="KW-0675">Receptor</keyword>
<evidence type="ECO:0000256" key="12">
    <source>
        <dbReference type="SAM" id="SignalP"/>
    </source>
</evidence>
<keyword evidence="15" id="KW-1185">Reference proteome</keyword>
<evidence type="ECO:0000256" key="4">
    <source>
        <dbReference type="ARBA" id="ARBA00022614"/>
    </source>
</evidence>
<dbReference type="EnsemblPlants" id="QL10p019340:mrna">
    <property type="protein sequence ID" value="QL10p019340:mrna"/>
    <property type="gene ID" value="QL10p019340"/>
</dbReference>
<evidence type="ECO:0000256" key="9">
    <source>
        <dbReference type="ARBA" id="ARBA00023136"/>
    </source>
</evidence>
<dbReference type="SUPFAM" id="SSF52058">
    <property type="entry name" value="L domain-like"/>
    <property type="match status" value="2"/>
</dbReference>
<dbReference type="OMA" id="LEYFRIW"/>
<evidence type="ECO:0000256" key="6">
    <source>
        <dbReference type="ARBA" id="ARBA00022729"/>
    </source>
</evidence>
<dbReference type="PROSITE" id="PS51450">
    <property type="entry name" value="LRR"/>
    <property type="match status" value="1"/>
</dbReference>
<feature type="signal peptide" evidence="12">
    <location>
        <begin position="1"/>
        <end position="25"/>
    </location>
</feature>
<dbReference type="SUPFAM" id="SSF52047">
    <property type="entry name" value="RNI-like"/>
    <property type="match status" value="1"/>
</dbReference>
<keyword evidence="9" id="KW-0472">Membrane</keyword>
<dbReference type="InterPro" id="IPR032675">
    <property type="entry name" value="LRR_dom_sf"/>
</dbReference>
<evidence type="ECO:0000256" key="2">
    <source>
        <dbReference type="ARBA" id="ARBA00009592"/>
    </source>
</evidence>
<name>A0A7N2MQI0_QUELO</name>
<evidence type="ECO:0000256" key="7">
    <source>
        <dbReference type="ARBA" id="ARBA00022737"/>
    </source>
</evidence>
<comment type="similarity">
    <text evidence="2">Belongs to the RLP family.</text>
</comment>
<evidence type="ECO:0000256" key="1">
    <source>
        <dbReference type="ARBA" id="ARBA00004251"/>
    </source>
</evidence>
<keyword evidence="4" id="KW-0433">Leucine-rich repeat</keyword>
<dbReference type="SMART" id="SM00369">
    <property type="entry name" value="LRR_TYP"/>
    <property type="match status" value="8"/>
</dbReference>
<evidence type="ECO:0000256" key="10">
    <source>
        <dbReference type="ARBA" id="ARBA00023170"/>
    </source>
</evidence>
<dbReference type="Gramene" id="QL10p019340:mrna">
    <property type="protein sequence ID" value="QL10p019340:mrna"/>
    <property type="gene ID" value="QL10p019340"/>
</dbReference>
<feature type="domain" description="Leucine-rich repeat-containing N-terminal plant-type" evidence="13">
    <location>
        <begin position="35"/>
        <end position="84"/>
    </location>
</feature>
<keyword evidence="8" id="KW-1133">Transmembrane helix</keyword>
<evidence type="ECO:0000259" key="13">
    <source>
        <dbReference type="Pfam" id="PF08263"/>
    </source>
</evidence>
<dbReference type="InterPro" id="IPR013210">
    <property type="entry name" value="LRR_N_plant-typ"/>
</dbReference>
<dbReference type="Pfam" id="PF00560">
    <property type="entry name" value="LRR_1"/>
    <property type="match status" value="5"/>
</dbReference>
<dbReference type="Gene3D" id="3.80.10.10">
    <property type="entry name" value="Ribonuclease Inhibitor"/>
    <property type="match status" value="5"/>
</dbReference>
<reference evidence="14 15" key="1">
    <citation type="journal article" date="2016" name="G3 (Bethesda)">
        <title>First Draft Assembly and Annotation of the Genome of a California Endemic Oak Quercus lobata Nee (Fagaceae).</title>
        <authorList>
            <person name="Sork V.L."/>
            <person name="Fitz-Gibbon S.T."/>
            <person name="Puiu D."/>
            <person name="Crepeau M."/>
            <person name="Gugger P.F."/>
            <person name="Sherman R."/>
            <person name="Stevens K."/>
            <person name="Langley C.H."/>
            <person name="Pellegrini M."/>
            <person name="Salzberg S.L."/>
        </authorList>
    </citation>
    <scope>NUCLEOTIDE SEQUENCE [LARGE SCALE GENOMIC DNA]</scope>
    <source>
        <strain evidence="14 15">cv. SW786</strain>
    </source>
</reference>
<evidence type="ECO:0000256" key="5">
    <source>
        <dbReference type="ARBA" id="ARBA00022692"/>
    </source>
</evidence>
<proteinExistence type="inferred from homology"/>
<dbReference type="InterPro" id="IPR046956">
    <property type="entry name" value="RLP23-like"/>
</dbReference>
<evidence type="ECO:0000256" key="3">
    <source>
        <dbReference type="ARBA" id="ARBA00022475"/>
    </source>
</evidence>
<evidence type="ECO:0000256" key="8">
    <source>
        <dbReference type="ARBA" id="ARBA00022989"/>
    </source>
</evidence>
<comment type="subcellular location">
    <subcellularLocation>
        <location evidence="1">Cell membrane</location>
        <topology evidence="1">Single-pass type I membrane protein</topology>
    </subcellularLocation>
</comment>
<dbReference type="FunCoup" id="A0A7N2MQI0">
    <property type="interactions" value="314"/>
</dbReference>
<reference evidence="14" key="2">
    <citation type="submission" date="2021-01" db="UniProtKB">
        <authorList>
            <consortium name="EnsemblPlants"/>
        </authorList>
    </citation>
    <scope>IDENTIFICATION</scope>
</reference>
<evidence type="ECO:0000313" key="15">
    <source>
        <dbReference type="Proteomes" id="UP000594261"/>
    </source>
</evidence>
<sequence length="777" mass="87242">MGLSISLFMLMHLLALLSLYNLMFASSSFVQPLCHDDESFALLQFKESFIINQSASYEASAYPKVSSWKLESDDCCSWDGVGCNKDTGHVISLDLSSSCLYGSINSRSSLFRLVNLQRLNLSYNDFNHSRIPVGIRQLSNLTHLDLSNSGFAGQIPAEILHLSKLVYLDLEQNLLKLQNPGLRSLVEKFPNMKELYLTQVNISSTVPNNMANLTSLTSLVLRECGLQGEFPAGIFQLPNLEVLSVRFNADLTGYVPEFNRSSPLKRLRLAVPSSLGNLTELIYLDLSYNNFTGPVPSSFGNLTKLINLDLSYNNFNRGTLDWIGKQTKLMKLGLENLNLNSSIPFFIRNLTQLVDLRLSKNGLHGSIPNWMWNSSKKSLQNLDLSNNFLTGFHQLPVILPWTNLRGLDLSNNKLQGSLPIPSPSIITYSVSNNTLTGEIPKMICNLSSLDALDLSYNNLSGMLPDCLGNLSFSLSFLNLRRNNFNGKIPQICKKGSRLQMIDFSQNQLQGRIPRSLVNCTMLETLILGNNQINDSFPYWLGVLLELGVLILRHNQLQGAIGKPKSNFVFPNLHIVDFSYNSIIGKLPLEYFRIWKAMQIIGKNGPIYMQANMSFDLLGYTWNSGYAYSMTFTNRGIEIAYERIPYIFIAMDLSSNKFEGEIPELMGNLKGIQVLNLSNNLLTGSIPSSLEKLTALEALDLSQNKLSGEIPLQLTQLTFVAFFNVSNNHLIRPIPHGFQFDTFQDKSSWIVWKSFAKEMWKFQGLIAPSFKSRLKVAI</sequence>
<accession>A0A7N2MQI0</accession>
<dbReference type="FunFam" id="3.80.10.10:FF:000213">
    <property type="entry name" value="Tyrosine-sulfated glycopeptide receptor 1"/>
    <property type="match status" value="1"/>
</dbReference>
<dbReference type="FunFam" id="3.80.10.10:FF:000041">
    <property type="entry name" value="LRR receptor-like serine/threonine-protein kinase ERECTA"/>
    <property type="match status" value="1"/>
</dbReference>